<accession>A0A4U5WVY0</accession>
<organism evidence="2 3">
    <name type="scientific">Streptomyces galbus</name>
    <dbReference type="NCBI Taxonomy" id="33898"/>
    <lineage>
        <taxon>Bacteria</taxon>
        <taxon>Bacillati</taxon>
        <taxon>Actinomycetota</taxon>
        <taxon>Actinomycetes</taxon>
        <taxon>Kitasatosporales</taxon>
        <taxon>Streptomycetaceae</taxon>
        <taxon>Streptomyces</taxon>
    </lineage>
</organism>
<dbReference type="EMBL" id="SZPR01000021">
    <property type="protein sequence ID" value="TKT06629.1"/>
    <property type="molecule type" value="Genomic_DNA"/>
</dbReference>
<feature type="domain" description="STAS" evidence="1">
    <location>
        <begin position="39"/>
        <end position="140"/>
    </location>
</feature>
<dbReference type="Proteomes" id="UP000308632">
    <property type="component" value="Unassembled WGS sequence"/>
</dbReference>
<dbReference type="PANTHER" id="PTHR33495">
    <property type="entry name" value="ANTI-SIGMA FACTOR ANTAGONIST TM_1081-RELATED-RELATED"/>
    <property type="match status" value="1"/>
</dbReference>
<dbReference type="CDD" id="cd07043">
    <property type="entry name" value="STAS_anti-anti-sigma_factors"/>
    <property type="match status" value="1"/>
</dbReference>
<name>A0A4U5WVY0_STRGB</name>
<evidence type="ECO:0000313" key="2">
    <source>
        <dbReference type="EMBL" id="TKT06629.1"/>
    </source>
</evidence>
<dbReference type="InterPro" id="IPR036513">
    <property type="entry name" value="STAS_dom_sf"/>
</dbReference>
<comment type="caution">
    <text evidence="2">The sequence shown here is derived from an EMBL/GenBank/DDBJ whole genome shotgun (WGS) entry which is preliminary data.</text>
</comment>
<dbReference type="AlphaFoldDB" id="A0A4U5WVY0"/>
<evidence type="ECO:0000259" key="1">
    <source>
        <dbReference type="PROSITE" id="PS50801"/>
    </source>
</evidence>
<dbReference type="SUPFAM" id="SSF52091">
    <property type="entry name" value="SpoIIaa-like"/>
    <property type="match status" value="1"/>
</dbReference>
<gene>
    <name evidence="2" type="ORF">E4U92_26640</name>
</gene>
<dbReference type="GO" id="GO:0043856">
    <property type="term" value="F:anti-sigma factor antagonist activity"/>
    <property type="evidence" value="ECO:0007669"/>
    <property type="project" value="TreeGrafter"/>
</dbReference>
<dbReference type="PROSITE" id="PS50801">
    <property type="entry name" value="STAS"/>
    <property type="match status" value="1"/>
</dbReference>
<sequence length="161" mass="17786">MPTGAPATATKRLWDPFFLRQSRGYEEAKTVLQLIGRQDDLVIAALEEEIDLFTSDEVRTAGERLLDDGGRVLVLDTSSLTYIDSSGITALLALYRRLEQQQGALIMAIPDEHLRRRMSILGLDDVITIKTSLHYALAQARAIDAGAMPHLRTAHAEAETV</sequence>
<reference evidence="2 3" key="1">
    <citation type="submission" date="2019-04" db="EMBL/GenBank/DDBJ databases">
        <title>Streptomyces lasaliensis sp.nov., an Actinomycete isolated from soil which produces the polyether antibiotic lasalocid.</title>
        <authorList>
            <person name="Erwin G."/>
            <person name="Haber C."/>
        </authorList>
    </citation>
    <scope>NUCLEOTIDE SEQUENCE [LARGE SCALE GENOMIC DNA]</scope>
    <source>
        <strain evidence="2 3">DSM 40089</strain>
    </source>
</reference>
<dbReference type="InterPro" id="IPR002645">
    <property type="entry name" value="STAS_dom"/>
</dbReference>
<proteinExistence type="predicted"/>
<dbReference type="Pfam" id="PF01740">
    <property type="entry name" value="STAS"/>
    <property type="match status" value="1"/>
</dbReference>
<protein>
    <submittedName>
        <fullName evidence="2">STAS domain-containing protein</fullName>
    </submittedName>
</protein>
<dbReference type="Gene3D" id="3.30.750.24">
    <property type="entry name" value="STAS domain"/>
    <property type="match status" value="1"/>
</dbReference>
<evidence type="ECO:0000313" key="3">
    <source>
        <dbReference type="Proteomes" id="UP000308632"/>
    </source>
</evidence>